<dbReference type="InterPro" id="IPR011990">
    <property type="entry name" value="TPR-like_helical_dom_sf"/>
</dbReference>
<organism evidence="3 4">
    <name type="scientific">Oceanobacillus kapialis</name>
    <dbReference type="NCBI Taxonomy" id="481353"/>
    <lineage>
        <taxon>Bacteria</taxon>
        <taxon>Bacillati</taxon>
        <taxon>Bacillota</taxon>
        <taxon>Bacilli</taxon>
        <taxon>Bacillales</taxon>
        <taxon>Bacillaceae</taxon>
        <taxon>Oceanobacillus</taxon>
    </lineage>
</organism>
<dbReference type="RefSeq" id="WP_379563251.1">
    <property type="nucleotide sequence ID" value="NZ_JBHUMX010000041.1"/>
</dbReference>
<dbReference type="InterPro" id="IPR019734">
    <property type="entry name" value="TPR_rpt"/>
</dbReference>
<dbReference type="InterPro" id="IPR041656">
    <property type="entry name" value="TPR_5"/>
</dbReference>
<evidence type="ECO:0000313" key="3">
    <source>
        <dbReference type="EMBL" id="MFD2630232.1"/>
    </source>
</evidence>
<keyword evidence="1" id="KW-0802">TPR repeat</keyword>
<evidence type="ECO:0000313" key="4">
    <source>
        <dbReference type="Proteomes" id="UP001597451"/>
    </source>
</evidence>
<accession>A0ABW5Q3J2</accession>
<gene>
    <name evidence="3" type="ORF">ACFSUN_15705</name>
</gene>
<dbReference type="Proteomes" id="UP001597451">
    <property type="component" value="Unassembled WGS sequence"/>
</dbReference>
<protein>
    <submittedName>
        <fullName evidence="3">Tetratricopeptide repeat protein</fullName>
    </submittedName>
</protein>
<dbReference type="EMBL" id="JBHUMX010000041">
    <property type="protein sequence ID" value="MFD2630232.1"/>
    <property type="molecule type" value="Genomic_DNA"/>
</dbReference>
<dbReference type="Gene3D" id="1.25.40.10">
    <property type="entry name" value="Tetratricopeptide repeat domain"/>
    <property type="match status" value="1"/>
</dbReference>
<keyword evidence="4" id="KW-1185">Reference proteome</keyword>
<evidence type="ECO:0000256" key="1">
    <source>
        <dbReference type="PROSITE-ProRule" id="PRU00339"/>
    </source>
</evidence>
<dbReference type="PROSITE" id="PS50005">
    <property type="entry name" value="TPR"/>
    <property type="match status" value="1"/>
</dbReference>
<comment type="caution">
    <text evidence="3">The sequence shown here is derived from an EMBL/GenBank/DDBJ whole genome shotgun (WGS) entry which is preliminary data.</text>
</comment>
<dbReference type="SUPFAM" id="SSF48452">
    <property type="entry name" value="TPR-like"/>
    <property type="match status" value="1"/>
</dbReference>
<name>A0ABW5Q3J2_9BACI</name>
<dbReference type="Pfam" id="PF12688">
    <property type="entry name" value="TPR_5"/>
    <property type="match status" value="1"/>
</dbReference>
<proteinExistence type="predicted"/>
<sequence length="160" mass="18493">MEGKLNKAIELRKGKQYKESNAILLELVVKYPDNPFVNYQCAWSFDLLGEEAEAVPFYEKAIELGLPEKELEGAIIGLGSTYRALGNYEKSESTFLKGLQRFPENRALQTFYSMTLYNLKQHSRAMELLLQCLVETTTDKNIVSYERAINFYLDKLDETW</sequence>
<feature type="domain" description="Tetratrico peptide repeat group 5" evidence="2">
    <location>
        <begin position="37"/>
        <end position="155"/>
    </location>
</feature>
<evidence type="ECO:0000259" key="2">
    <source>
        <dbReference type="Pfam" id="PF12688"/>
    </source>
</evidence>
<feature type="repeat" description="TPR" evidence="1">
    <location>
        <begin position="72"/>
        <end position="105"/>
    </location>
</feature>
<reference evidence="4" key="1">
    <citation type="journal article" date="2019" name="Int. J. Syst. Evol. Microbiol.">
        <title>The Global Catalogue of Microorganisms (GCM) 10K type strain sequencing project: providing services to taxonomists for standard genome sequencing and annotation.</title>
        <authorList>
            <consortium name="The Broad Institute Genomics Platform"/>
            <consortium name="The Broad Institute Genome Sequencing Center for Infectious Disease"/>
            <person name="Wu L."/>
            <person name="Ma J."/>
        </authorList>
    </citation>
    <scope>NUCLEOTIDE SEQUENCE [LARGE SCALE GENOMIC DNA]</scope>
    <source>
        <strain evidence="4">TISTR 1858</strain>
    </source>
</reference>